<feature type="compositionally biased region" description="Pro residues" evidence="1">
    <location>
        <begin position="95"/>
        <end position="105"/>
    </location>
</feature>
<dbReference type="InterPro" id="IPR032371">
    <property type="entry name" value="DUF4873"/>
</dbReference>
<accession>A0ABV1JZ39</accession>
<organism evidence="3 4">
    <name type="scientific">Pseudonocardia tropica</name>
    <dbReference type="NCBI Taxonomy" id="681289"/>
    <lineage>
        <taxon>Bacteria</taxon>
        <taxon>Bacillati</taxon>
        <taxon>Actinomycetota</taxon>
        <taxon>Actinomycetes</taxon>
        <taxon>Pseudonocardiales</taxon>
        <taxon>Pseudonocardiaceae</taxon>
        <taxon>Pseudonocardia</taxon>
    </lineage>
</organism>
<dbReference type="RefSeq" id="WP_345653217.1">
    <property type="nucleotide sequence ID" value="NZ_BAABLY010000087.1"/>
</dbReference>
<evidence type="ECO:0000256" key="1">
    <source>
        <dbReference type="SAM" id="MobiDB-lite"/>
    </source>
</evidence>
<feature type="domain" description="DUF4873" evidence="2">
    <location>
        <begin position="9"/>
        <end position="95"/>
    </location>
</feature>
<evidence type="ECO:0000313" key="3">
    <source>
        <dbReference type="EMBL" id="MEQ3540854.1"/>
    </source>
</evidence>
<sequence length="137" mass="14187">MSGDHDHDEGCRGPATLVLDGATVDVEVLLDARHGPFDRRPHRSGRVAAHPRLTALLGGLGGTVEVRTPGHAAVGTLSEPHVGDRFRITGTGGPPSAPDGPPPAGDRPTRAHRPRTRVGPGPADGYRARTTPGALSR</sequence>
<name>A0ABV1JZ39_9PSEU</name>
<comment type="caution">
    <text evidence="3">The sequence shown here is derived from an EMBL/GenBank/DDBJ whole genome shotgun (WGS) entry which is preliminary data.</text>
</comment>
<dbReference type="EMBL" id="JBEDNP010000011">
    <property type="protein sequence ID" value="MEQ3540854.1"/>
    <property type="molecule type" value="Genomic_DNA"/>
</dbReference>
<protein>
    <submittedName>
        <fullName evidence="3">DUF4873 domain-containing protein</fullName>
    </submittedName>
</protein>
<dbReference type="Pfam" id="PF16170">
    <property type="entry name" value="DUF4873"/>
    <property type="match status" value="1"/>
</dbReference>
<evidence type="ECO:0000259" key="2">
    <source>
        <dbReference type="Pfam" id="PF16170"/>
    </source>
</evidence>
<keyword evidence="4" id="KW-1185">Reference proteome</keyword>
<proteinExistence type="predicted"/>
<dbReference type="Proteomes" id="UP001464923">
    <property type="component" value="Unassembled WGS sequence"/>
</dbReference>
<evidence type="ECO:0000313" key="4">
    <source>
        <dbReference type="Proteomes" id="UP001464923"/>
    </source>
</evidence>
<gene>
    <name evidence="3" type="ORF">WHI96_18765</name>
</gene>
<reference evidence="3 4" key="1">
    <citation type="submission" date="2024-03" db="EMBL/GenBank/DDBJ databases">
        <title>Draft genome sequence of Pseudonocardia tropica JCM 19149.</title>
        <authorList>
            <person name="Butdee W."/>
            <person name="Duangmal K."/>
        </authorList>
    </citation>
    <scope>NUCLEOTIDE SEQUENCE [LARGE SCALE GENOMIC DNA]</scope>
    <source>
        <strain evidence="3 4">JCM 19149</strain>
    </source>
</reference>
<feature type="region of interest" description="Disordered" evidence="1">
    <location>
        <begin position="74"/>
        <end position="137"/>
    </location>
</feature>